<organism evidence="15 16">
    <name type="scientific">Corynebacterium riegelii</name>
    <dbReference type="NCBI Taxonomy" id="156976"/>
    <lineage>
        <taxon>Bacteria</taxon>
        <taxon>Bacillati</taxon>
        <taxon>Actinomycetota</taxon>
        <taxon>Actinomycetes</taxon>
        <taxon>Mycobacteriales</taxon>
        <taxon>Corynebacteriaceae</taxon>
        <taxon>Corynebacterium</taxon>
    </lineage>
</organism>
<dbReference type="InterPro" id="IPR046887">
    <property type="entry name" value="RsmE_PUA-like"/>
</dbReference>
<dbReference type="PATRIC" id="fig|156976.3.peg.125"/>
<comment type="catalytic activity">
    <reaction evidence="11 12">
        <text>uridine(1498) in 16S rRNA + S-adenosyl-L-methionine = N(3)-methyluridine(1498) in 16S rRNA + S-adenosyl-L-homocysteine + H(+)</text>
        <dbReference type="Rhea" id="RHEA:42920"/>
        <dbReference type="Rhea" id="RHEA-COMP:10283"/>
        <dbReference type="Rhea" id="RHEA-COMP:10284"/>
        <dbReference type="ChEBI" id="CHEBI:15378"/>
        <dbReference type="ChEBI" id="CHEBI:57856"/>
        <dbReference type="ChEBI" id="CHEBI:59789"/>
        <dbReference type="ChEBI" id="CHEBI:65315"/>
        <dbReference type="ChEBI" id="CHEBI:74502"/>
        <dbReference type="EC" id="2.1.1.193"/>
    </reaction>
</comment>
<dbReference type="CDD" id="cd18084">
    <property type="entry name" value="RsmE-like"/>
    <property type="match status" value="1"/>
</dbReference>
<dbReference type="Gene3D" id="3.40.1280.10">
    <property type="match status" value="1"/>
</dbReference>
<evidence type="ECO:0000256" key="3">
    <source>
        <dbReference type="ARBA" id="ARBA00012328"/>
    </source>
</evidence>
<evidence type="ECO:0000256" key="11">
    <source>
        <dbReference type="ARBA" id="ARBA00047944"/>
    </source>
</evidence>
<evidence type="ECO:0000256" key="5">
    <source>
        <dbReference type="ARBA" id="ARBA00022490"/>
    </source>
</evidence>
<dbReference type="GO" id="GO:0005737">
    <property type="term" value="C:cytoplasm"/>
    <property type="evidence" value="ECO:0007669"/>
    <property type="project" value="UniProtKB-SubCell"/>
</dbReference>
<sequence>MSLPFFVCDDPRAGVLVGPEAQHAHVKRIAVGEQIMLTDGNGLTTTVTVTHTAKNELRGDVVAQHVVEAPSPRVTVVQAIPKSERSELAVDLAVQAGADAIIPWISHRTIARWPENKQAKMVEKWQNQALASAKQARRAWVPQVAAPVSSGWLGGVDKQKLILHEDATTSIRDVELADDIYLVVGPEGGIGADELELIGGTPVKLGPEVLRTASAAFAGLCAIGTLTKRW</sequence>
<accession>A0A0K1R927</accession>
<evidence type="ECO:0000313" key="15">
    <source>
        <dbReference type="EMBL" id="AKV57932.1"/>
    </source>
</evidence>
<dbReference type="Pfam" id="PF04452">
    <property type="entry name" value="Methyltrans_RNA"/>
    <property type="match status" value="1"/>
</dbReference>
<comment type="similarity">
    <text evidence="2 12">Belongs to the RNA methyltransferase RsmE family.</text>
</comment>
<dbReference type="InterPro" id="IPR046886">
    <property type="entry name" value="RsmE_MTase_dom"/>
</dbReference>
<dbReference type="NCBIfam" id="NF008693">
    <property type="entry name" value="PRK11713.2-3"/>
    <property type="match status" value="1"/>
</dbReference>
<dbReference type="RefSeq" id="WP_052203372.1">
    <property type="nucleotide sequence ID" value="NZ_BAAAGW010000019.1"/>
</dbReference>
<dbReference type="PANTHER" id="PTHR30027:SF3">
    <property type="entry name" value="16S RRNA (URACIL(1498)-N(3))-METHYLTRANSFERASE"/>
    <property type="match status" value="1"/>
</dbReference>
<dbReference type="AlphaFoldDB" id="A0A0K1R927"/>
<dbReference type="PANTHER" id="PTHR30027">
    <property type="entry name" value="RIBOSOMAL RNA SMALL SUBUNIT METHYLTRANSFERASE E"/>
    <property type="match status" value="1"/>
</dbReference>
<dbReference type="EC" id="2.1.1.193" evidence="3 12"/>
<dbReference type="InterPro" id="IPR029026">
    <property type="entry name" value="tRNA_m1G_MTases_N"/>
</dbReference>
<feature type="domain" description="Ribosomal RNA small subunit methyltransferase E PUA-like" evidence="14">
    <location>
        <begin position="18"/>
        <end position="58"/>
    </location>
</feature>
<reference evidence="15 16" key="1">
    <citation type="submission" date="2015-08" db="EMBL/GenBank/DDBJ databases">
        <authorList>
            <person name="Babu N.S."/>
            <person name="Beckwith C.J."/>
            <person name="Beseler K.G."/>
            <person name="Brison A."/>
            <person name="Carone J.V."/>
            <person name="Caskin T.P."/>
            <person name="Diamond M."/>
            <person name="Durham M.E."/>
            <person name="Foxe J.M."/>
            <person name="Go M."/>
            <person name="Henderson B.A."/>
            <person name="Jones I.B."/>
            <person name="McGettigan J.A."/>
            <person name="Micheletti S.J."/>
            <person name="Nasrallah M.E."/>
            <person name="Ortiz D."/>
            <person name="Piller C.R."/>
            <person name="Privatt S.R."/>
            <person name="Schneider S.L."/>
            <person name="Sharp S."/>
            <person name="Smith T.C."/>
            <person name="Stanton J.D."/>
            <person name="Ullery H.E."/>
            <person name="Wilson R.J."/>
            <person name="Serrano M.G."/>
            <person name="Buck G."/>
            <person name="Lee V."/>
            <person name="Wang Y."/>
            <person name="Carvalho R."/>
            <person name="Voegtly L."/>
            <person name="Shi R."/>
            <person name="Duckworth R."/>
            <person name="Johnson A."/>
            <person name="Loviza R."/>
            <person name="Walstead R."/>
            <person name="Shah Z."/>
            <person name="Kiflezghi M."/>
            <person name="Wade K."/>
            <person name="Ball S.L."/>
            <person name="Bradley K.W."/>
            <person name="Asai D.J."/>
            <person name="Bowman C.A."/>
            <person name="Russell D.A."/>
            <person name="Pope W.H."/>
            <person name="Jacobs-Sera D."/>
            <person name="Hendrix R.W."/>
            <person name="Hatfull G.F."/>
        </authorList>
    </citation>
    <scope>NUCLEOTIDE SEQUENCE [LARGE SCALE GENOMIC DNA]</scope>
    <source>
        <strain evidence="15 16">PUDD_83A45</strain>
    </source>
</reference>
<keyword evidence="9 12" id="KW-0949">S-adenosyl-L-methionine</keyword>
<dbReference type="Pfam" id="PF20260">
    <property type="entry name" value="PUA_4"/>
    <property type="match status" value="1"/>
</dbReference>
<dbReference type="Proteomes" id="UP000060016">
    <property type="component" value="Chromosome"/>
</dbReference>
<protein>
    <recommendedName>
        <fullName evidence="4 12">Ribosomal RNA small subunit methyltransferase E</fullName>
        <ecNumber evidence="3 12">2.1.1.193</ecNumber>
    </recommendedName>
</protein>
<keyword evidence="7 12" id="KW-0489">Methyltransferase</keyword>
<dbReference type="InterPro" id="IPR006700">
    <property type="entry name" value="RsmE"/>
</dbReference>
<evidence type="ECO:0000256" key="10">
    <source>
        <dbReference type="ARBA" id="ARBA00025699"/>
    </source>
</evidence>
<keyword evidence="8 12" id="KW-0808">Transferase</keyword>
<keyword evidence="6 12" id="KW-0698">rRNA processing</keyword>
<evidence type="ECO:0000256" key="4">
    <source>
        <dbReference type="ARBA" id="ARBA00013673"/>
    </source>
</evidence>
<evidence type="ECO:0000259" key="14">
    <source>
        <dbReference type="Pfam" id="PF20260"/>
    </source>
</evidence>
<dbReference type="SUPFAM" id="SSF75217">
    <property type="entry name" value="alpha/beta knot"/>
    <property type="match status" value="1"/>
</dbReference>
<dbReference type="Gene3D" id="2.40.240.20">
    <property type="entry name" value="Hypothetical PUA domain-like, domain 1"/>
    <property type="match status" value="1"/>
</dbReference>
<evidence type="ECO:0000256" key="12">
    <source>
        <dbReference type="PIRNR" id="PIRNR015601"/>
    </source>
</evidence>
<dbReference type="KEGG" id="crie:AK829_00670"/>
<evidence type="ECO:0000256" key="1">
    <source>
        <dbReference type="ARBA" id="ARBA00004496"/>
    </source>
</evidence>
<proteinExistence type="inferred from homology"/>
<dbReference type="InterPro" id="IPR029028">
    <property type="entry name" value="Alpha/beta_knot_MTases"/>
</dbReference>
<name>A0A0K1R927_9CORY</name>
<evidence type="ECO:0000256" key="2">
    <source>
        <dbReference type="ARBA" id="ARBA00005528"/>
    </source>
</evidence>
<gene>
    <name evidence="15" type="ORF">AK829_00670</name>
</gene>
<keyword evidence="16" id="KW-1185">Reference proteome</keyword>
<evidence type="ECO:0000256" key="9">
    <source>
        <dbReference type="ARBA" id="ARBA00022691"/>
    </source>
</evidence>
<keyword evidence="5 12" id="KW-0963">Cytoplasm</keyword>
<dbReference type="SUPFAM" id="SSF88697">
    <property type="entry name" value="PUA domain-like"/>
    <property type="match status" value="1"/>
</dbReference>
<feature type="domain" description="Ribosomal RNA small subunit methyltransferase E methyltransferase" evidence="13">
    <location>
        <begin position="71"/>
        <end position="221"/>
    </location>
</feature>
<evidence type="ECO:0000313" key="16">
    <source>
        <dbReference type="Proteomes" id="UP000060016"/>
    </source>
</evidence>
<evidence type="ECO:0000256" key="7">
    <source>
        <dbReference type="ARBA" id="ARBA00022603"/>
    </source>
</evidence>
<dbReference type="GO" id="GO:0070042">
    <property type="term" value="F:rRNA (uridine-N3-)-methyltransferase activity"/>
    <property type="evidence" value="ECO:0007669"/>
    <property type="project" value="TreeGrafter"/>
</dbReference>
<dbReference type="PIRSF" id="PIRSF015601">
    <property type="entry name" value="MTase_slr0722"/>
    <property type="match status" value="1"/>
</dbReference>
<dbReference type="STRING" id="156976.AK829_00670"/>
<comment type="subcellular location">
    <subcellularLocation>
        <location evidence="1 12">Cytoplasm</location>
    </subcellularLocation>
</comment>
<evidence type="ECO:0000256" key="6">
    <source>
        <dbReference type="ARBA" id="ARBA00022552"/>
    </source>
</evidence>
<dbReference type="EMBL" id="CP012342">
    <property type="protein sequence ID" value="AKV57932.1"/>
    <property type="molecule type" value="Genomic_DNA"/>
</dbReference>
<evidence type="ECO:0000256" key="8">
    <source>
        <dbReference type="ARBA" id="ARBA00022679"/>
    </source>
</evidence>
<dbReference type="NCBIfam" id="TIGR00046">
    <property type="entry name" value="RsmE family RNA methyltransferase"/>
    <property type="match status" value="1"/>
</dbReference>
<comment type="function">
    <text evidence="10 12">Specifically methylates the N3 position of the uracil ring of uridine 1498 (m3U1498) in 16S rRNA. Acts on the fully assembled 30S ribosomal subunit.</text>
</comment>
<dbReference type="InterPro" id="IPR015947">
    <property type="entry name" value="PUA-like_sf"/>
</dbReference>
<dbReference type="GO" id="GO:0070475">
    <property type="term" value="P:rRNA base methylation"/>
    <property type="evidence" value="ECO:0007669"/>
    <property type="project" value="TreeGrafter"/>
</dbReference>
<evidence type="ECO:0000259" key="13">
    <source>
        <dbReference type="Pfam" id="PF04452"/>
    </source>
</evidence>